<evidence type="ECO:0000256" key="3">
    <source>
        <dbReference type="ARBA" id="ARBA00022448"/>
    </source>
</evidence>
<evidence type="ECO:0000256" key="2">
    <source>
        <dbReference type="ARBA" id="ARBA00005417"/>
    </source>
</evidence>
<reference evidence="4 5" key="1">
    <citation type="submission" date="2018-06" db="EMBL/GenBank/DDBJ databases">
        <authorList>
            <consortium name="Pathogen Informatics"/>
            <person name="Doyle S."/>
        </authorList>
    </citation>
    <scope>NUCLEOTIDE SEQUENCE [LARGE SCALE GENOMIC DNA]</scope>
    <source>
        <strain evidence="4 5">NCTC12120</strain>
    </source>
</reference>
<dbReference type="SUPFAM" id="SSF52540">
    <property type="entry name" value="P-loop containing nucleoside triphosphate hydrolases"/>
    <property type="match status" value="1"/>
</dbReference>
<keyword evidence="4" id="KW-0547">Nucleotide-binding</keyword>
<dbReference type="EMBL" id="UAVU01000012">
    <property type="protein sequence ID" value="SQC94142.1"/>
    <property type="molecule type" value="Genomic_DNA"/>
</dbReference>
<dbReference type="InterPro" id="IPR050086">
    <property type="entry name" value="MetN_ABC_transporter-like"/>
</dbReference>
<dbReference type="EC" id="3.6.3.-" evidence="4"/>
<dbReference type="AlphaFoldDB" id="A0A2X3INY2"/>
<gene>
    <name evidence="4" type="primary">tcyC_3</name>
    <name evidence="4" type="ORF">NCTC12120_07260</name>
</gene>
<dbReference type="GO" id="GO:0016787">
    <property type="term" value="F:hydrolase activity"/>
    <property type="evidence" value="ECO:0007669"/>
    <property type="project" value="UniProtKB-KW"/>
</dbReference>
<dbReference type="Proteomes" id="UP000251197">
    <property type="component" value="Unassembled WGS sequence"/>
</dbReference>
<protein>
    <submittedName>
        <fullName evidence="4">L-cystine import ATP-binding protein TcyC</fullName>
        <ecNumber evidence="4">3.6.3.-</ecNumber>
    </submittedName>
</protein>
<comment type="subcellular location">
    <subcellularLocation>
        <location evidence="1">Cell inner membrane</location>
        <topology evidence="1">Peripheral membrane protein</topology>
    </subcellularLocation>
</comment>
<dbReference type="GO" id="GO:0005524">
    <property type="term" value="F:ATP binding"/>
    <property type="evidence" value="ECO:0007669"/>
    <property type="project" value="UniProtKB-KW"/>
</dbReference>
<accession>A0A2X3INY2</accession>
<sequence>MIGEVLQVMKDLAHSGITMIVVTHEMQFAREIADRVVFIDGGAILEQSAPEQFFRSPQHPRARRFLQKVLDPLHADARAEP</sequence>
<comment type="similarity">
    <text evidence="2">Belongs to the ABC transporter superfamily.</text>
</comment>
<keyword evidence="4" id="KW-0067">ATP-binding</keyword>
<dbReference type="GO" id="GO:0005886">
    <property type="term" value="C:plasma membrane"/>
    <property type="evidence" value="ECO:0007669"/>
    <property type="project" value="UniProtKB-SubCell"/>
</dbReference>
<evidence type="ECO:0000256" key="1">
    <source>
        <dbReference type="ARBA" id="ARBA00004417"/>
    </source>
</evidence>
<dbReference type="InterPro" id="IPR027417">
    <property type="entry name" value="P-loop_NTPase"/>
</dbReference>
<evidence type="ECO:0000313" key="5">
    <source>
        <dbReference type="Proteomes" id="UP000251197"/>
    </source>
</evidence>
<proteinExistence type="inferred from homology"/>
<name>A0A2X3INY2_9ENTR</name>
<dbReference type="Gene3D" id="3.40.50.300">
    <property type="entry name" value="P-loop containing nucleotide triphosphate hydrolases"/>
    <property type="match status" value="1"/>
</dbReference>
<keyword evidence="3" id="KW-0813">Transport</keyword>
<organism evidence="4 5">
    <name type="scientific">Cedecea neteri</name>
    <dbReference type="NCBI Taxonomy" id="158822"/>
    <lineage>
        <taxon>Bacteria</taxon>
        <taxon>Pseudomonadati</taxon>
        <taxon>Pseudomonadota</taxon>
        <taxon>Gammaproteobacteria</taxon>
        <taxon>Enterobacterales</taxon>
        <taxon>Enterobacteriaceae</taxon>
        <taxon>Cedecea</taxon>
    </lineage>
</organism>
<dbReference type="PANTHER" id="PTHR43166:SF4">
    <property type="entry name" value="PHOSPHONATES IMPORT ATP-BINDING PROTEIN PHNC"/>
    <property type="match status" value="1"/>
</dbReference>
<dbReference type="PANTHER" id="PTHR43166">
    <property type="entry name" value="AMINO ACID IMPORT ATP-BINDING PROTEIN"/>
    <property type="match status" value="1"/>
</dbReference>
<keyword evidence="4" id="KW-0378">Hydrolase</keyword>
<evidence type="ECO:0000313" key="4">
    <source>
        <dbReference type="EMBL" id="SQC94142.1"/>
    </source>
</evidence>